<protein>
    <submittedName>
        <fullName evidence="1">Uncharacterized protein</fullName>
    </submittedName>
</protein>
<sequence>MGIKEKGDAQENLLLYRPLVAFPTEVQWDLITSPVGQPVVATDVVRNGLI</sequence>
<keyword evidence="2" id="KW-1185">Reference proteome</keyword>
<dbReference type="EMBL" id="GG680918">
    <property type="protein sequence ID" value="EER05512.1"/>
    <property type="molecule type" value="Genomic_DNA"/>
</dbReference>
<dbReference type="Proteomes" id="UP000007800">
    <property type="component" value="Unassembled WGS sequence"/>
</dbReference>
<dbReference type="OrthoDB" id="416960at2759"/>
<proteinExistence type="predicted"/>
<dbReference type="InParanoid" id="C5LC29"/>
<reference evidence="1 2" key="1">
    <citation type="submission" date="2008-07" db="EMBL/GenBank/DDBJ databases">
        <authorList>
            <person name="El-Sayed N."/>
            <person name="Caler E."/>
            <person name="Inman J."/>
            <person name="Amedeo P."/>
            <person name="Hass B."/>
            <person name="Wortman J."/>
        </authorList>
    </citation>
    <scope>NUCLEOTIDE SEQUENCE [LARGE SCALE GENOMIC DNA]</scope>
    <source>
        <strain evidence="2">ATCC 50983 / TXsc</strain>
    </source>
</reference>
<evidence type="ECO:0000313" key="1">
    <source>
        <dbReference type="EMBL" id="EER05512.1"/>
    </source>
</evidence>
<gene>
    <name evidence="1" type="ORF">Pmar_PMAR011536</name>
</gene>
<feature type="non-terminal residue" evidence="1">
    <location>
        <position position="50"/>
    </location>
</feature>
<name>C5LC29_PERM5</name>
<dbReference type="AlphaFoldDB" id="C5LC29"/>
<accession>C5LC29</accession>
<organism evidence="2">
    <name type="scientific">Perkinsus marinus (strain ATCC 50983 / TXsc)</name>
    <dbReference type="NCBI Taxonomy" id="423536"/>
    <lineage>
        <taxon>Eukaryota</taxon>
        <taxon>Sar</taxon>
        <taxon>Alveolata</taxon>
        <taxon>Perkinsozoa</taxon>
        <taxon>Perkinsea</taxon>
        <taxon>Perkinsida</taxon>
        <taxon>Perkinsidae</taxon>
        <taxon>Perkinsus</taxon>
    </lineage>
</organism>
<evidence type="ECO:0000313" key="2">
    <source>
        <dbReference type="Proteomes" id="UP000007800"/>
    </source>
</evidence>
<dbReference type="GeneID" id="9042034"/>
<dbReference type="RefSeq" id="XP_002773696.1">
    <property type="nucleotide sequence ID" value="XM_002773650.1"/>
</dbReference>